<keyword evidence="3" id="KW-1185">Reference proteome</keyword>
<dbReference type="KEGG" id="srt:Srot_1527"/>
<evidence type="ECO:0000313" key="2">
    <source>
        <dbReference type="EMBL" id="ADG97990.1"/>
    </source>
</evidence>
<dbReference type="AlphaFoldDB" id="D6Z7R0"/>
<sequence length="189" mass="19575">MSIEKLPQNSVSQAPTRIGRGRVVAAPALAVLAMLGATACTREVVVKETPATSSPTASSSSTTTTPSVTVSPINDRAKLCNRAWGRVREINHYTGEYWDAVHKSGFGDPTVNDAGDKFREAAMKALPLLKGLVGPEAPQDAATAINAFADATDQFSDAAGAHSSADEINPLASKYGDALDGMTQACGKG</sequence>
<protein>
    <submittedName>
        <fullName evidence="2">Uncharacterized protein</fullName>
    </submittedName>
</protein>
<dbReference type="STRING" id="640132.Srot_1527"/>
<feature type="region of interest" description="Disordered" evidence="1">
    <location>
        <begin position="48"/>
        <end position="70"/>
    </location>
</feature>
<accession>D6Z7R0</accession>
<feature type="compositionally biased region" description="Low complexity" evidence="1">
    <location>
        <begin position="49"/>
        <end position="70"/>
    </location>
</feature>
<dbReference type="EMBL" id="CP001958">
    <property type="protein sequence ID" value="ADG97990.1"/>
    <property type="molecule type" value="Genomic_DNA"/>
</dbReference>
<evidence type="ECO:0000256" key="1">
    <source>
        <dbReference type="SAM" id="MobiDB-lite"/>
    </source>
</evidence>
<dbReference type="RefSeq" id="WP_013138443.1">
    <property type="nucleotide sequence ID" value="NC_014168.1"/>
</dbReference>
<gene>
    <name evidence="2" type="ordered locus">Srot_1527</name>
</gene>
<evidence type="ECO:0000313" key="3">
    <source>
        <dbReference type="Proteomes" id="UP000002247"/>
    </source>
</evidence>
<dbReference type="HOGENOM" id="CLU_103764_0_0_11"/>
<reference evidence="2 3" key="1">
    <citation type="journal article" date="2010" name="Stand. Genomic Sci.">
        <title>Complete genome sequence of Segniliparus rotundus type strain (CDC 1076).</title>
        <authorList>
            <person name="Sikorski J."/>
            <person name="Lapidus A."/>
            <person name="Copeland A."/>
            <person name="Misra M."/>
            <person name="Glavina Del Rio T."/>
            <person name="Nolan M."/>
            <person name="Lucas S."/>
            <person name="Chen F."/>
            <person name="Tice H."/>
            <person name="Cheng J.F."/>
            <person name="Jando M."/>
            <person name="Schneider S."/>
            <person name="Bruce D."/>
            <person name="Goodwin L."/>
            <person name="Pitluck S."/>
            <person name="Liolios K."/>
            <person name="Mikhailova N."/>
            <person name="Pati A."/>
            <person name="Ivanova N."/>
            <person name="Mavromatis K."/>
            <person name="Chen A."/>
            <person name="Palaniappan K."/>
            <person name="Chertkov O."/>
            <person name="Land M."/>
            <person name="Hauser L."/>
            <person name="Chang Y.J."/>
            <person name="Jeffries C.D."/>
            <person name="Brettin T."/>
            <person name="Detter J.C."/>
            <person name="Han C."/>
            <person name="Rohde M."/>
            <person name="Goker M."/>
            <person name="Bristow J."/>
            <person name="Eisen J.A."/>
            <person name="Markowitz V."/>
            <person name="Hugenholtz P."/>
            <person name="Kyrpides N.C."/>
            <person name="Klenk H.P."/>
        </authorList>
    </citation>
    <scope>NUCLEOTIDE SEQUENCE [LARGE SCALE GENOMIC DNA]</scope>
    <source>
        <strain evidence="3">ATCC BAA-972 / CDC 1076 / CIP 108378 / DSM 44985 / JCM 13578</strain>
    </source>
</reference>
<dbReference type="Proteomes" id="UP000002247">
    <property type="component" value="Chromosome"/>
</dbReference>
<organism evidence="2 3">
    <name type="scientific">Segniliparus rotundus (strain ATCC BAA-972 / CDC 1076 / CIP 108378 / DSM 44985 / JCM 13578)</name>
    <dbReference type="NCBI Taxonomy" id="640132"/>
    <lineage>
        <taxon>Bacteria</taxon>
        <taxon>Bacillati</taxon>
        <taxon>Actinomycetota</taxon>
        <taxon>Actinomycetes</taxon>
        <taxon>Mycobacteriales</taxon>
        <taxon>Segniliparaceae</taxon>
        <taxon>Segniliparus</taxon>
    </lineage>
</organism>
<name>D6Z7R0_SEGRD</name>
<proteinExistence type="predicted"/>